<dbReference type="InterPro" id="IPR007813">
    <property type="entry name" value="PilN"/>
</dbReference>
<proteinExistence type="predicted"/>
<organism evidence="2 3">
    <name type="scientific">Clostridium beijerinckii</name>
    <name type="common">Clostridium MP</name>
    <dbReference type="NCBI Taxonomy" id="1520"/>
    <lineage>
        <taxon>Bacteria</taxon>
        <taxon>Bacillati</taxon>
        <taxon>Bacillota</taxon>
        <taxon>Clostridia</taxon>
        <taxon>Eubacteriales</taxon>
        <taxon>Clostridiaceae</taxon>
        <taxon>Clostridium</taxon>
    </lineage>
</organism>
<keyword evidence="1" id="KW-1133">Transmembrane helix</keyword>
<keyword evidence="1" id="KW-0472">Membrane</keyword>
<comment type="caution">
    <text evidence="2">The sequence shown here is derived from an EMBL/GenBank/DDBJ whole genome shotgun (WGS) entry which is preliminary data.</text>
</comment>
<name>A0A1S9NCL1_CLOBE</name>
<dbReference type="PANTHER" id="PTHR40278">
    <property type="entry name" value="DNA UTILIZATION PROTEIN HOFN"/>
    <property type="match status" value="1"/>
</dbReference>
<dbReference type="EMBL" id="MWMH01000001">
    <property type="protein sequence ID" value="OOP75230.1"/>
    <property type="molecule type" value="Genomic_DNA"/>
</dbReference>
<keyword evidence="1" id="KW-0812">Transmembrane</keyword>
<evidence type="ECO:0000313" key="2">
    <source>
        <dbReference type="EMBL" id="OOP75230.1"/>
    </source>
</evidence>
<protein>
    <submittedName>
        <fullName evidence="2">Fimbrial protein</fullName>
    </submittedName>
</protein>
<dbReference type="PANTHER" id="PTHR40278:SF1">
    <property type="entry name" value="DNA UTILIZATION PROTEIN HOFN"/>
    <property type="match status" value="1"/>
</dbReference>
<reference evidence="2 3" key="1">
    <citation type="submission" date="2017-02" db="EMBL/GenBank/DDBJ databases">
        <title>Genome sequence of Clostridium beijerinckii Br21.</title>
        <authorList>
            <person name="Fonseca B.C."/>
            <person name="Guazzaroni M.E."/>
            <person name="Riano-Pachon D.M."/>
            <person name="Reginatto V."/>
        </authorList>
    </citation>
    <scope>NUCLEOTIDE SEQUENCE [LARGE SCALE GENOMIC DNA]</scope>
    <source>
        <strain evidence="2 3">Br21</strain>
    </source>
</reference>
<dbReference type="AlphaFoldDB" id="A0A1S9NCL1"/>
<dbReference type="Proteomes" id="UP000190959">
    <property type="component" value="Unassembled WGS sequence"/>
</dbReference>
<accession>A0A1S9NCL1</accession>
<evidence type="ECO:0000313" key="3">
    <source>
        <dbReference type="Proteomes" id="UP000190959"/>
    </source>
</evidence>
<sequence>MRDINFFKPYLGRNKEKINLKKYIYGTSTIVIIAIVGTLGYNTFKLFSLNNSIKGYNEKLSDSKMAEKLKNAEDINKQITILKEYDIALNDVAVSVKSRDNVSATLLNDISSTVPSEVSFQSLNISDNTILIKGLATDRTAIAELKHNLSALSNMHDVYVNSISIGKSSTETEYSFDIKCVLKDVE</sequence>
<dbReference type="RefSeq" id="WP_078114587.1">
    <property type="nucleotide sequence ID" value="NZ_MWMH01000001.1"/>
</dbReference>
<evidence type="ECO:0000256" key="1">
    <source>
        <dbReference type="SAM" id="Phobius"/>
    </source>
</evidence>
<dbReference type="Pfam" id="PF05137">
    <property type="entry name" value="PilN"/>
    <property type="match status" value="1"/>
</dbReference>
<dbReference type="InterPro" id="IPR052534">
    <property type="entry name" value="Extracell_DNA_Util/SecSys_Comp"/>
</dbReference>
<feature type="transmembrane region" description="Helical" evidence="1">
    <location>
        <begin position="23"/>
        <end position="44"/>
    </location>
</feature>
<gene>
    <name evidence="2" type="ORF">CBEIBR21_03405</name>
</gene>